<evidence type="ECO:0008006" key="4">
    <source>
        <dbReference type="Google" id="ProtNLM"/>
    </source>
</evidence>
<keyword evidence="1" id="KW-0732">Signal</keyword>
<evidence type="ECO:0000256" key="1">
    <source>
        <dbReference type="SAM" id="SignalP"/>
    </source>
</evidence>
<keyword evidence="3" id="KW-1185">Reference proteome</keyword>
<evidence type="ECO:0000313" key="2">
    <source>
        <dbReference type="EMBL" id="KFB08774.1"/>
    </source>
</evidence>
<reference evidence="2 3" key="1">
    <citation type="submission" date="2014-05" db="EMBL/GenBank/DDBJ databases">
        <title>Draft Genome Sequence of Nitratireductor basaltis Strain UMTGB225, A Marine Bacterium Isolated from Green Barrel Tunicate.</title>
        <authorList>
            <person name="Gan H.Y."/>
        </authorList>
    </citation>
    <scope>NUCLEOTIDE SEQUENCE [LARGE SCALE GENOMIC DNA]</scope>
    <source>
        <strain evidence="2 3">UMTGB225</strain>
    </source>
</reference>
<dbReference type="AlphaFoldDB" id="A0A084U738"/>
<accession>A0A084U738</accession>
<comment type="caution">
    <text evidence="2">The sequence shown here is derived from an EMBL/GenBank/DDBJ whole genome shotgun (WGS) entry which is preliminary data.</text>
</comment>
<dbReference type="Proteomes" id="UP000053675">
    <property type="component" value="Unassembled WGS sequence"/>
</dbReference>
<dbReference type="EMBL" id="JMQM01000002">
    <property type="protein sequence ID" value="KFB08774.1"/>
    <property type="molecule type" value="Genomic_DNA"/>
</dbReference>
<feature type="signal peptide" evidence="1">
    <location>
        <begin position="1"/>
        <end position="23"/>
    </location>
</feature>
<dbReference type="OrthoDB" id="7852244at2"/>
<evidence type="ECO:0000313" key="3">
    <source>
        <dbReference type="Proteomes" id="UP000053675"/>
    </source>
</evidence>
<proteinExistence type="predicted"/>
<feature type="chain" id="PRO_5001783181" description="Lipoprotein" evidence="1">
    <location>
        <begin position="24"/>
        <end position="148"/>
    </location>
</feature>
<gene>
    <name evidence="2" type="ORF">EL18_03028</name>
</gene>
<dbReference type="STRING" id="472175.EL18_03028"/>
<name>A0A084U738_9HYPH</name>
<sequence>MMAGLKALTIAILLAGSTGASLAACPQELAVYTEAYDGRSALEFFADTRKPDIQHFRLLLRGAKPNSGTVELQDSGTRSLGRVDGLWSGAIYAIQSDGSVTPLKKRGSKAAQSIILSDLSYTLNRHKFADGTPVLPVFDLYHLTGCQE</sequence>
<organism evidence="2 3">
    <name type="scientific">Nitratireductor basaltis</name>
    <dbReference type="NCBI Taxonomy" id="472175"/>
    <lineage>
        <taxon>Bacteria</taxon>
        <taxon>Pseudomonadati</taxon>
        <taxon>Pseudomonadota</taxon>
        <taxon>Alphaproteobacteria</taxon>
        <taxon>Hyphomicrobiales</taxon>
        <taxon>Phyllobacteriaceae</taxon>
        <taxon>Nitratireductor</taxon>
    </lineage>
</organism>
<dbReference type="PROSITE" id="PS51257">
    <property type="entry name" value="PROKAR_LIPOPROTEIN"/>
    <property type="match status" value="1"/>
</dbReference>
<protein>
    <recommendedName>
        <fullName evidence="4">Lipoprotein</fullName>
    </recommendedName>
</protein>
<dbReference type="RefSeq" id="WP_036485911.1">
    <property type="nucleotide sequence ID" value="NZ_JMQM01000002.1"/>
</dbReference>
<dbReference type="PATRIC" id="fig|472175.3.peg.3024"/>